<evidence type="ECO:0000259" key="10">
    <source>
        <dbReference type="PROSITE" id="PS51695"/>
    </source>
</evidence>
<dbReference type="GO" id="GO:0008240">
    <property type="term" value="F:tripeptidyl-peptidase activity"/>
    <property type="evidence" value="ECO:0007669"/>
    <property type="project" value="TreeGrafter"/>
</dbReference>
<dbReference type="PROSITE" id="PS51695">
    <property type="entry name" value="SEDOLISIN"/>
    <property type="match status" value="1"/>
</dbReference>
<feature type="active site" description="Charge relay system" evidence="8">
    <location>
        <position position="278"/>
    </location>
</feature>
<reference evidence="11 12" key="1">
    <citation type="submission" date="2012-10" db="EMBL/GenBank/DDBJ databases">
        <title>Genome sequencing of Tanticharoenia sakaeratensis NBRC 103193.</title>
        <authorList>
            <person name="Azuma Y."/>
            <person name="Hadano H."/>
            <person name="Hirakawa H."/>
            <person name="Matsushita K."/>
        </authorList>
    </citation>
    <scope>NUCLEOTIDE SEQUENCE [LARGE SCALE GENOMIC DNA]</scope>
    <source>
        <strain evidence="11 12">NBRC 103193</strain>
    </source>
</reference>
<dbReference type="GO" id="GO:0046872">
    <property type="term" value="F:metal ion binding"/>
    <property type="evidence" value="ECO:0007669"/>
    <property type="project" value="UniProtKB-KW"/>
</dbReference>
<dbReference type="STRING" id="1231623.Tasa_006_017"/>
<proteinExistence type="predicted"/>
<dbReference type="PANTHER" id="PTHR14218:SF15">
    <property type="entry name" value="TRIPEPTIDYL-PEPTIDASE 1"/>
    <property type="match status" value="1"/>
</dbReference>
<feature type="active site" description="Charge relay system" evidence="8">
    <location>
        <position position="534"/>
    </location>
</feature>
<evidence type="ECO:0000256" key="6">
    <source>
        <dbReference type="ARBA" id="ARBA00022837"/>
    </source>
</evidence>
<evidence type="ECO:0000256" key="5">
    <source>
        <dbReference type="ARBA" id="ARBA00022825"/>
    </source>
</evidence>
<organism evidence="11 12">
    <name type="scientific">Tanticharoenia sakaeratensis NBRC 103193</name>
    <dbReference type="NCBI Taxonomy" id="1231623"/>
    <lineage>
        <taxon>Bacteria</taxon>
        <taxon>Pseudomonadati</taxon>
        <taxon>Pseudomonadota</taxon>
        <taxon>Alphaproteobacteria</taxon>
        <taxon>Acetobacterales</taxon>
        <taxon>Acetobacteraceae</taxon>
        <taxon>Tanticharoenia</taxon>
    </lineage>
</organism>
<evidence type="ECO:0000256" key="2">
    <source>
        <dbReference type="ARBA" id="ARBA00022670"/>
    </source>
</evidence>
<evidence type="ECO:0000256" key="7">
    <source>
        <dbReference type="ARBA" id="ARBA00023145"/>
    </source>
</evidence>
<keyword evidence="7" id="KW-0865">Zymogen</keyword>
<keyword evidence="2 8" id="KW-0645">Protease</keyword>
<dbReference type="Pfam" id="PF09286">
    <property type="entry name" value="Pro-kuma_activ"/>
    <property type="match status" value="1"/>
</dbReference>
<accession>A0A0D6MIP2</accession>
<evidence type="ECO:0000313" key="12">
    <source>
        <dbReference type="Proteomes" id="UP000032679"/>
    </source>
</evidence>
<dbReference type="GO" id="GO:0004252">
    <property type="term" value="F:serine-type endopeptidase activity"/>
    <property type="evidence" value="ECO:0007669"/>
    <property type="project" value="UniProtKB-UniRule"/>
</dbReference>
<dbReference type="InterPro" id="IPR000209">
    <property type="entry name" value="Peptidase_S8/S53_dom"/>
</dbReference>
<feature type="chain" id="PRO_5002308255" evidence="9">
    <location>
        <begin position="23"/>
        <end position="639"/>
    </location>
</feature>
<keyword evidence="5 8" id="KW-0720">Serine protease</keyword>
<feature type="active site" description="Charge relay system" evidence="8">
    <location>
        <position position="282"/>
    </location>
</feature>
<comment type="caution">
    <text evidence="11">The sequence shown here is derived from an EMBL/GenBank/DDBJ whole genome shotgun (WGS) entry which is preliminary data.</text>
</comment>
<feature type="domain" description="Peptidase S53" evidence="10">
    <location>
        <begin position="199"/>
        <end position="628"/>
    </location>
</feature>
<evidence type="ECO:0000256" key="4">
    <source>
        <dbReference type="ARBA" id="ARBA00022801"/>
    </source>
</evidence>
<keyword evidence="6" id="KW-0106">Calcium</keyword>
<gene>
    <name evidence="11" type="ORF">Tasa_006_017</name>
</gene>
<evidence type="ECO:0000256" key="9">
    <source>
        <dbReference type="SAM" id="SignalP"/>
    </source>
</evidence>
<dbReference type="CDD" id="cd11377">
    <property type="entry name" value="Pro-peptidase_S53"/>
    <property type="match status" value="1"/>
</dbReference>
<dbReference type="Pfam" id="PF00082">
    <property type="entry name" value="Peptidase_S8"/>
    <property type="match status" value="1"/>
</dbReference>
<comment type="caution">
    <text evidence="8">Lacks conserved residue(s) required for the propagation of feature annotation.</text>
</comment>
<feature type="signal peptide" evidence="9">
    <location>
        <begin position="1"/>
        <end position="22"/>
    </location>
</feature>
<evidence type="ECO:0000256" key="8">
    <source>
        <dbReference type="PROSITE-ProRule" id="PRU01032"/>
    </source>
</evidence>
<keyword evidence="3" id="KW-0479">Metal-binding</keyword>
<dbReference type="Proteomes" id="UP000032679">
    <property type="component" value="Unassembled WGS sequence"/>
</dbReference>
<evidence type="ECO:0000313" key="11">
    <source>
        <dbReference type="EMBL" id="GAN53153.1"/>
    </source>
</evidence>
<keyword evidence="9" id="KW-0732">Signal</keyword>
<dbReference type="InterPro" id="IPR050819">
    <property type="entry name" value="Tripeptidyl-peptidase_I"/>
</dbReference>
<evidence type="ECO:0000256" key="3">
    <source>
        <dbReference type="ARBA" id="ARBA00022723"/>
    </source>
</evidence>
<keyword evidence="4 8" id="KW-0378">Hydrolase</keyword>
<dbReference type="InterPro" id="IPR015366">
    <property type="entry name" value="S53_propep"/>
</dbReference>
<dbReference type="SUPFAM" id="SSF52743">
    <property type="entry name" value="Subtilisin-like"/>
    <property type="match status" value="1"/>
</dbReference>
<dbReference type="Gene3D" id="3.40.50.200">
    <property type="entry name" value="Peptidase S8/S53 domain"/>
    <property type="match status" value="1"/>
</dbReference>
<protein>
    <submittedName>
        <fullName evidence="11">Protease</fullName>
    </submittedName>
</protein>
<dbReference type="SMART" id="SM00944">
    <property type="entry name" value="Pro-kuma_activ"/>
    <property type="match status" value="1"/>
</dbReference>
<evidence type="ECO:0000256" key="1">
    <source>
        <dbReference type="ARBA" id="ARBA00001913"/>
    </source>
</evidence>
<dbReference type="PANTHER" id="PTHR14218">
    <property type="entry name" value="PROTEASE S8 TRIPEPTIDYL PEPTIDASE I CLN2"/>
    <property type="match status" value="1"/>
</dbReference>
<sequence length="639" mass="66832">MVACTAIGAALMLSSLTGVAQAAPLMKVAATGAQTTVAFSVALPLRDKAGLESLVARQQDKNSADYHKWLTPDAFMSRFGPSADTVAKVSAALRAQGLAVSQKGRLLHVSGSSQAVARALGSEIAMGRSASGFVRPFAAHGMTLPAVLKSAGVVIMGLEQADLHAHTFLHRVAMFKNGTLPQNRSSQTGGYWFTDLKQAYSYPSYQAKVTIKGVKQRLDGTNATIAILMSSDVLDSDIDMVFTHEKFTTYSGLSANPKLHKRVMVDGGATTSSDAFDEASLDTQEALTGAPGAHVDLYAIPDLSDAHIIDGYNSIVADNEADVVSSSFGECELYYTAAYNDGTDYTSLLKTEHEIYLQGNAQGITFLASSGDEAGLECVTPAYFNGQASQYVAGVSTPAADPNVTAVGGTNVVTRYTAGSLDSTYVGENAYSDPLEPEDPYGVGVTISNAVWGAGGGVSQIFGKPVYQWLSPINTGSSRYRALPDVGMQVGGCPYGAVTPCNGGDTAVNGHGNTQRSYVIVADAGSYVGLIGTSVSSPEFASATALLVQLHGRQGNLNPYLYLLGALQSATGIDDPIWPTTAFHRNIPGYNGVVSNDKPKQFGRFYFNYTVGNGTPIVTHFIGAPLVAAAGAPQTSSNP</sequence>
<dbReference type="AlphaFoldDB" id="A0A0D6MIP2"/>
<comment type="cofactor">
    <cofactor evidence="1">
        <name>Ca(2+)</name>
        <dbReference type="ChEBI" id="CHEBI:29108"/>
    </cofactor>
</comment>
<dbReference type="SUPFAM" id="SSF54897">
    <property type="entry name" value="Protease propeptides/inhibitors"/>
    <property type="match status" value="1"/>
</dbReference>
<dbReference type="InterPro" id="IPR036852">
    <property type="entry name" value="Peptidase_S8/S53_dom_sf"/>
</dbReference>
<name>A0A0D6MIP2_9PROT</name>
<dbReference type="InterPro" id="IPR030400">
    <property type="entry name" value="Sedolisin_dom"/>
</dbReference>
<keyword evidence="12" id="KW-1185">Reference proteome</keyword>
<dbReference type="GO" id="GO:0006508">
    <property type="term" value="P:proteolysis"/>
    <property type="evidence" value="ECO:0007669"/>
    <property type="project" value="UniProtKB-KW"/>
</dbReference>
<dbReference type="EMBL" id="BALE01000006">
    <property type="protein sequence ID" value="GAN53153.1"/>
    <property type="molecule type" value="Genomic_DNA"/>
</dbReference>